<dbReference type="Pfam" id="PF08671">
    <property type="entry name" value="SinI"/>
    <property type="match status" value="1"/>
</dbReference>
<protein>
    <recommendedName>
        <fullName evidence="1">Sin domain-containing protein</fullName>
    </recommendedName>
</protein>
<accession>A0ABM8YL89</accession>
<dbReference type="InterPro" id="IPR036281">
    <property type="entry name" value="SinR/SinI_dimer_dom_sf"/>
</dbReference>
<keyword evidence="3" id="KW-1185">Reference proteome</keyword>
<dbReference type="SUPFAM" id="SSF47406">
    <property type="entry name" value="SinR repressor dimerisation domain-like"/>
    <property type="match status" value="1"/>
</dbReference>
<gene>
    <name evidence="2" type="ORF">BACCIP111883_01497</name>
</gene>
<feature type="domain" description="Sin" evidence="1">
    <location>
        <begin position="1"/>
        <end position="36"/>
    </location>
</feature>
<reference evidence="2 3" key="1">
    <citation type="submission" date="2021-10" db="EMBL/GenBank/DDBJ databases">
        <authorList>
            <person name="Criscuolo A."/>
        </authorList>
    </citation>
    <scope>NUCLEOTIDE SEQUENCE [LARGE SCALE GENOMIC DNA]</scope>
    <source>
        <strain evidence="3">CIP 111883</strain>
    </source>
</reference>
<dbReference type="RefSeq" id="WP_230500650.1">
    <property type="nucleotide sequence ID" value="NZ_CAKJTJ010000006.1"/>
</dbReference>
<dbReference type="PROSITE" id="PS51500">
    <property type="entry name" value="SIN"/>
    <property type="match status" value="1"/>
</dbReference>
<proteinExistence type="predicted"/>
<dbReference type="EMBL" id="CAKJTJ010000006">
    <property type="protein sequence ID" value="CAG9620727.1"/>
    <property type="molecule type" value="Genomic_DNA"/>
</dbReference>
<evidence type="ECO:0000313" key="2">
    <source>
        <dbReference type="EMBL" id="CAG9620727.1"/>
    </source>
</evidence>
<organism evidence="2 3">
    <name type="scientific">Sutcliffiella rhizosphaerae</name>
    <dbReference type="NCBI Taxonomy" id="2880967"/>
    <lineage>
        <taxon>Bacteria</taxon>
        <taxon>Bacillati</taxon>
        <taxon>Bacillota</taxon>
        <taxon>Bacilli</taxon>
        <taxon>Bacillales</taxon>
        <taxon>Bacillaceae</taxon>
        <taxon>Sutcliffiella</taxon>
    </lineage>
</organism>
<comment type="caution">
    <text evidence="2">The sequence shown here is derived from an EMBL/GenBank/DDBJ whole genome shotgun (WGS) entry which is preliminary data.</text>
</comment>
<dbReference type="InterPro" id="IPR010981">
    <property type="entry name" value="SinR/SinI_dimer_dom"/>
</dbReference>
<evidence type="ECO:0000259" key="1">
    <source>
        <dbReference type="PROSITE" id="PS51500"/>
    </source>
</evidence>
<dbReference type="Proteomes" id="UP000789833">
    <property type="component" value="Unassembled WGS sequence"/>
</dbReference>
<sequence length="44" mass="5104">MVEYADLDLEWVELLLEAKSLGITEEEIRSFFSEASERGTLVRK</sequence>
<evidence type="ECO:0000313" key="3">
    <source>
        <dbReference type="Proteomes" id="UP000789833"/>
    </source>
</evidence>
<name>A0ABM8YL89_9BACI</name>